<evidence type="ECO:0000256" key="4">
    <source>
        <dbReference type="ARBA" id="ARBA00022980"/>
    </source>
</evidence>
<dbReference type="PANTHER" id="PTHR12899">
    <property type="entry name" value="39S RIBOSOMAL PROTEIN L18, MITOCHONDRIAL"/>
    <property type="match status" value="1"/>
</dbReference>
<evidence type="ECO:0000313" key="8">
    <source>
        <dbReference type="Proteomes" id="UP001497512"/>
    </source>
</evidence>
<dbReference type="InterPro" id="IPR005484">
    <property type="entry name" value="Ribosomal_uL18_bac/plant/anim"/>
</dbReference>
<evidence type="ECO:0000256" key="6">
    <source>
        <dbReference type="ARBA" id="ARBA00035303"/>
    </source>
</evidence>
<gene>
    <name evidence="7" type="ORF">CSSPTR1EN2_LOCUS10920</name>
</gene>
<keyword evidence="4" id="KW-0689">Ribosomal protein</keyword>
<dbReference type="Pfam" id="PF00861">
    <property type="entry name" value="Ribosomal_L18p"/>
    <property type="match status" value="1"/>
</dbReference>
<protein>
    <recommendedName>
        <fullName evidence="6">Large ribosomal subunit protein uL18c</fullName>
    </recommendedName>
</protein>
<evidence type="ECO:0000256" key="2">
    <source>
        <dbReference type="ARBA" id="ARBA00022730"/>
    </source>
</evidence>
<dbReference type="NCBIfam" id="TIGR00060">
    <property type="entry name" value="L18_bact"/>
    <property type="match status" value="1"/>
</dbReference>
<dbReference type="EMBL" id="OZ019910">
    <property type="protein sequence ID" value="CAK9211690.1"/>
    <property type="molecule type" value="Genomic_DNA"/>
</dbReference>
<keyword evidence="5" id="KW-0687">Ribonucleoprotein</keyword>
<dbReference type="InterPro" id="IPR057268">
    <property type="entry name" value="Ribosomal_L18"/>
</dbReference>
<sequence>MAASMASSNSLLRKSTSAASPQSAAFNSFNGLSACKAFPVSSLQQAPWQESFLFKPLRIEAREPTRRESVKIRHRRLRKKLNGTTERPRLAVFRSNQHIYAQVIDDTKQHTLAHASTVSKAIREELEISSGPTIAAAKLVGETIAKTCLEKGINKVAFDRGGFVYHGRIKALAEAAREAGLEF</sequence>
<evidence type="ECO:0000313" key="7">
    <source>
        <dbReference type="EMBL" id="CAK9211690.1"/>
    </source>
</evidence>
<organism evidence="7 8">
    <name type="scientific">Sphagnum troendelagicum</name>
    <dbReference type="NCBI Taxonomy" id="128251"/>
    <lineage>
        <taxon>Eukaryota</taxon>
        <taxon>Viridiplantae</taxon>
        <taxon>Streptophyta</taxon>
        <taxon>Embryophyta</taxon>
        <taxon>Bryophyta</taxon>
        <taxon>Sphagnophytina</taxon>
        <taxon>Sphagnopsida</taxon>
        <taxon>Sphagnales</taxon>
        <taxon>Sphagnaceae</taxon>
        <taxon>Sphagnum</taxon>
    </lineage>
</organism>
<dbReference type="Gene3D" id="3.30.420.100">
    <property type="match status" value="1"/>
</dbReference>
<dbReference type="HAMAP" id="MF_01337_B">
    <property type="entry name" value="Ribosomal_uL18_B"/>
    <property type="match status" value="1"/>
</dbReference>
<dbReference type="InterPro" id="IPR004389">
    <property type="entry name" value="Ribosomal_uL18_bac-type"/>
</dbReference>
<proteinExistence type="inferred from homology"/>
<evidence type="ECO:0000256" key="3">
    <source>
        <dbReference type="ARBA" id="ARBA00022884"/>
    </source>
</evidence>
<comment type="similarity">
    <text evidence="1">Belongs to the universal ribosomal protein uL18 family.</text>
</comment>
<keyword evidence="8" id="KW-1185">Reference proteome</keyword>
<dbReference type="PANTHER" id="PTHR12899:SF3">
    <property type="entry name" value="LARGE RIBOSOMAL SUBUNIT PROTEIN UL18M"/>
    <property type="match status" value="1"/>
</dbReference>
<keyword evidence="2" id="KW-0699">rRNA-binding</keyword>
<evidence type="ECO:0000256" key="1">
    <source>
        <dbReference type="ARBA" id="ARBA00007116"/>
    </source>
</evidence>
<dbReference type="SUPFAM" id="SSF53137">
    <property type="entry name" value="Translational machinery components"/>
    <property type="match status" value="1"/>
</dbReference>
<evidence type="ECO:0000256" key="5">
    <source>
        <dbReference type="ARBA" id="ARBA00023274"/>
    </source>
</evidence>
<accession>A0ABP0U3L8</accession>
<keyword evidence="3" id="KW-0694">RNA-binding</keyword>
<name>A0ABP0U3L8_9BRYO</name>
<dbReference type="Proteomes" id="UP001497512">
    <property type="component" value="Chromosome 18"/>
</dbReference>
<dbReference type="CDD" id="cd00432">
    <property type="entry name" value="Ribosomal_L18_L5e"/>
    <property type="match status" value="1"/>
</dbReference>
<reference evidence="7" key="1">
    <citation type="submission" date="2024-02" db="EMBL/GenBank/DDBJ databases">
        <authorList>
            <consortium name="ELIXIR-Norway"/>
            <consortium name="Elixir Norway"/>
        </authorList>
    </citation>
    <scope>NUCLEOTIDE SEQUENCE</scope>
</reference>